<dbReference type="InterPro" id="IPR027417">
    <property type="entry name" value="P-loop_NTPase"/>
</dbReference>
<evidence type="ECO:0000256" key="4">
    <source>
        <dbReference type="ARBA" id="ARBA00022723"/>
    </source>
</evidence>
<evidence type="ECO:0000256" key="3">
    <source>
        <dbReference type="ARBA" id="ARBA00022670"/>
    </source>
</evidence>
<feature type="domain" description="AAA ATPase AAA+ lid" evidence="11">
    <location>
        <begin position="78"/>
        <end position="121"/>
    </location>
</feature>
<comment type="caution">
    <text evidence="12">The sequence shown here is derived from an EMBL/GenBank/DDBJ whole genome shotgun (WGS) entry which is preliminary data.</text>
</comment>
<dbReference type="FunFam" id="1.10.8.60:FF:000001">
    <property type="entry name" value="ATP-dependent zinc metalloprotease FtsH"/>
    <property type="match status" value="1"/>
</dbReference>
<evidence type="ECO:0000259" key="9">
    <source>
        <dbReference type="Pfam" id="PF00004"/>
    </source>
</evidence>
<dbReference type="GO" id="GO:0006508">
    <property type="term" value="P:proteolysis"/>
    <property type="evidence" value="ECO:0007669"/>
    <property type="project" value="UniProtKB-KW"/>
</dbReference>
<evidence type="ECO:0000313" key="12">
    <source>
        <dbReference type="EMBL" id="MCA9308496.1"/>
    </source>
</evidence>
<dbReference type="PANTHER" id="PTHR23076">
    <property type="entry name" value="METALLOPROTEASE M41 FTSH"/>
    <property type="match status" value="1"/>
</dbReference>
<evidence type="ECO:0000259" key="11">
    <source>
        <dbReference type="Pfam" id="PF17862"/>
    </source>
</evidence>
<reference evidence="12" key="1">
    <citation type="submission" date="2020-04" db="EMBL/GenBank/DDBJ databases">
        <authorList>
            <person name="Zhang T."/>
        </authorList>
    </citation>
    <scope>NUCLEOTIDE SEQUENCE</scope>
    <source>
        <strain evidence="12">HKST-UBA79</strain>
    </source>
</reference>
<dbReference type="SUPFAM" id="SSF140990">
    <property type="entry name" value="FtsH protease domain-like"/>
    <property type="match status" value="1"/>
</dbReference>
<dbReference type="GO" id="GO:0004222">
    <property type="term" value="F:metalloendopeptidase activity"/>
    <property type="evidence" value="ECO:0007669"/>
    <property type="project" value="InterPro"/>
</dbReference>
<organism evidence="12 13">
    <name type="scientific">candidate division WWE3 bacterium</name>
    <dbReference type="NCBI Taxonomy" id="2053526"/>
    <lineage>
        <taxon>Bacteria</taxon>
        <taxon>Katanobacteria</taxon>
    </lineage>
</organism>
<keyword evidence="8" id="KW-0547">Nucleotide-binding</keyword>
<proteinExistence type="inferred from homology"/>
<evidence type="ECO:0000256" key="2">
    <source>
        <dbReference type="ARBA" id="ARBA00010044"/>
    </source>
</evidence>
<feature type="non-terminal residue" evidence="12">
    <location>
        <position position="1"/>
    </location>
</feature>
<dbReference type="Proteomes" id="UP000740557">
    <property type="component" value="Unassembled WGS sequence"/>
</dbReference>
<name>A0A955EBN3_UNCKA</name>
<dbReference type="PANTHER" id="PTHR23076:SF97">
    <property type="entry name" value="ATP-DEPENDENT ZINC METALLOPROTEASE YME1L1"/>
    <property type="match status" value="1"/>
</dbReference>
<sequence>GGHDEREQTLNQILVEMDGFDARATVIVMGATNRPDMLDPALVRPGRFDRRITVTLPDLDDRMAILKIHMKGKPFEDSVNMHAVAKNTVGFSGADLENMLNEAAILAARAGKTKISDIELEEAALKVTIGSERKTMQSEEEKKMTAYHEAGHALVASNQEEMDPVHRVTIVARGGSLGHTAYPPQRDRYGETNTRLLAMITSALAGKAAEELVYGVTTTGASNDIERATQLARAMVREYGMSSLGPIAYHERAERNWIAKELGSTPPYSEAMAAKIDAEVAKIMENSYKDALSILKKHRKTLDAIVEALMQTETLTADEYNKILESNGSTPINKGYGQKSIA</sequence>
<dbReference type="InterPro" id="IPR003960">
    <property type="entry name" value="ATPase_AAA_CS"/>
</dbReference>
<evidence type="ECO:0000256" key="1">
    <source>
        <dbReference type="ARBA" id="ARBA00001947"/>
    </source>
</evidence>
<dbReference type="InterPro" id="IPR000642">
    <property type="entry name" value="Peptidase_M41"/>
</dbReference>
<dbReference type="Pfam" id="PF17862">
    <property type="entry name" value="AAA_lid_3"/>
    <property type="match status" value="1"/>
</dbReference>
<keyword evidence="6" id="KW-0862">Zinc</keyword>
<reference evidence="12" key="2">
    <citation type="journal article" date="2021" name="Microbiome">
        <title>Successional dynamics and alternative stable states in a saline activated sludge microbial community over 9 years.</title>
        <authorList>
            <person name="Wang Y."/>
            <person name="Ye J."/>
            <person name="Ju F."/>
            <person name="Liu L."/>
            <person name="Boyd J.A."/>
            <person name="Deng Y."/>
            <person name="Parks D.H."/>
            <person name="Jiang X."/>
            <person name="Yin X."/>
            <person name="Woodcroft B.J."/>
            <person name="Tyson G.W."/>
            <person name="Hugenholtz P."/>
            <person name="Polz M.F."/>
            <person name="Zhang T."/>
        </authorList>
    </citation>
    <scope>NUCLEOTIDE SEQUENCE</scope>
    <source>
        <strain evidence="12">HKST-UBA79</strain>
    </source>
</reference>
<dbReference type="GO" id="GO:0004176">
    <property type="term" value="F:ATP-dependent peptidase activity"/>
    <property type="evidence" value="ECO:0007669"/>
    <property type="project" value="InterPro"/>
</dbReference>
<accession>A0A955EBN3</accession>
<keyword evidence="4" id="KW-0479">Metal-binding</keyword>
<feature type="domain" description="ATPase AAA-type core" evidence="9">
    <location>
        <begin position="3"/>
        <end position="55"/>
    </location>
</feature>
<dbReference type="SUPFAM" id="SSF52540">
    <property type="entry name" value="P-loop containing nucleoside triphosphate hydrolases"/>
    <property type="match status" value="1"/>
</dbReference>
<protein>
    <submittedName>
        <fullName evidence="12">AAA family ATPase</fullName>
    </submittedName>
</protein>
<dbReference type="GO" id="GO:0016887">
    <property type="term" value="F:ATP hydrolysis activity"/>
    <property type="evidence" value="ECO:0007669"/>
    <property type="project" value="InterPro"/>
</dbReference>
<evidence type="ECO:0000259" key="10">
    <source>
        <dbReference type="Pfam" id="PF01434"/>
    </source>
</evidence>
<dbReference type="InterPro" id="IPR041569">
    <property type="entry name" value="AAA_lid_3"/>
</dbReference>
<keyword evidence="7" id="KW-0482">Metalloprotease</keyword>
<dbReference type="InterPro" id="IPR003959">
    <property type="entry name" value="ATPase_AAA_core"/>
</dbReference>
<comment type="similarity">
    <text evidence="2">In the C-terminal section; belongs to the peptidase M41 family.</text>
</comment>
<dbReference type="AlphaFoldDB" id="A0A955EBN3"/>
<comment type="cofactor">
    <cofactor evidence="1">
        <name>Zn(2+)</name>
        <dbReference type="ChEBI" id="CHEBI:29105"/>
    </cofactor>
</comment>
<dbReference type="GO" id="GO:0030163">
    <property type="term" value="P:protein catabolic process"/>
    <property type="evidence" value="ECO:0007669"/>
    <property type="project" value="TreeGrafter"/>
</dbReference>
<dbReference type="Gene3D" id="3.40.50.300">
    <property type="entry name" value="P-loop containing nucleotide triphosphate hydrolases"/>
    <property type="match status" value="1"/>
</dbReference>
<evidence type="ECO:0000256" key="5">
    <source>
        <dbReference type="ARBA" id="ARBA00022801"/>
    </source>
</evidence>
<dbReference type="GO" id="GO:0046872">
    <property type="term" value="F:metal ion binding"/>
    <property type="evidence" value="ECO:0007669"/>
    <property type="project" value="UniProtKB-KW"/>
</dbReference>
<keyword evidence="5" id="KW-0378">Hydrolase</keyword>
<evidence type="ECO:0000313" key="13">
    <source>
        <dbReference type="Proteomes" id="UP000740557"/>
    </source>
</evidence>
<dbReference type="Gene3D" id="1.20.58.760">
    <property type="entry name" value="Peptidase M41"/>
    <property type="match status" value="1"/>
</dbReference>
<dbReference type="Gene3D" id="1.10.8.60">
    <property type="match status" value="1"/>
</dbReference>
<dbReference type="GO" id="GO:0005886">
    <property type="term" value="C:plasma membrane"/>
    <property type="evidence" value="ECO:0007669"/>
    <property type="project" value="TreeGrafter"/>
</dbReference>
<keyword evidence="3" id="KW-0645">Protease</keyword>
<dbReference type="Pfam" id="PF01434">
    <property type="entry name" value="Peptidase_M41"/>
    <property type="match status" value="1"/>
</dbReference>
<dbReference type="InterPro" id="IPR037219">
    <property type="entry name" value="Peptidase_M41-like"/>
</dbReference>
<evidence type="ECO:0000256" key="6">
    <source>
        <dbReference type="ARBA" id="ARBA00022833"/>
    </source>
</evidence>
<evidence type="ECO:0000256" key="8">
    <source>
        <dbReference type="RuleBase" id="RU003651"/>
    </source>
</evidence>
<dbReference type="GO" id="GO:0005524">
    <property type="term" value="F:ATP binding"/>
    <property type="evidence" value="ECO:0007669"/>
    <property type="project" value="UniProtKB-KW"/>
</dbReference>
<dbReference type="EMBL" id="JAGQNX010000097">
    <property type="protein sequence ID" value="MCA9308496.1"/>
    <property type="molecule type" value="Genomic_DNA"/>
</dbReference>
<keyword evidence="8" id="KW-0067">ATP-binding</keyword>
<comment type="similarity">
    <text evidence="8">Belongs to the AAA ATPase family.</text>
</comment>
<feature type="domain" description="Peptidase M41" evidence="10">
    <location>
        <begin position="136"/>
        <end position="323"/>
    </location>
</feature>
<dbReference type="Pfam" id="PF00004">
    <property type="entry name" value="AAA"/>
    <property type="match status" value="1"/>
</dbReference>
<dbReference type="FunFam" id="1.20.58.760:FF:000001">
    <property type="entry name" value="ATP-dependent zinc metalloprotease FtsH"/>
    <property type="match status" value="1"/>
</dbReference>
<gene>
    <name evidence="12" type="ORF">KC980_03210</name>
</gene>
<dbReference type="PROSITE" id="PS00674">
    <property type="entry name" value="AAA"/>
    <property type="match status" value="1"/>
</dbReference>
<evidence type="ECO:0000256" key="7">
    <source>
        <dbReference type="ARBA" id="ARBA00023049"/>
    </source>
</evidence>